<reference evidence="1 2" key="1">
    <citation type="journal article" date="2023" name="Microorganisms">
        <title>Isolation and Genomic Characteristics of Cat-Borne Campylobacter felis sp. nov. and Sheep-Borne Campylobacter ovis sp. nov.</title>
        <authorList>
            <person name="Wang H."/>
            <person name="Li Y."/>
            <person name="Gu Y."/>
            <person name="Zhou G."/>
            <person name="Chen X."/>
            <person name="Zhang X."/>
            <person name="Shao Z."/>
            <person name="Zhang J."/>
            <person name="Zhang M."/>
        </authorList>
    </citation>
    <scope>NUCLEOTIDE SEQUENCE [LARGE SCALE GENOMIC DNA]</scope>
    <source>
        <strain evidence="1 2">XJK30-2</strain>
    </source>
</reference>
<proteinExistence type="predicted"/>
<comment type="caution">
    <text evidence="1">The sequence shown here is derived from an EMBL/GenBank/DDBJ whole genome shotgun (WGS) entry which is preliminary data.</text>
</comment>
<dbReference type="Proteomes" id="UP001173802">
    <property type="component" value="Unassembled WGS sequence"/>
</dbReference>
<dbReference type="EMBL" id="JANURN010000001">
    <property type="protein sequence ID" value="MDL0081111.1"/>
    <property type="molecule type" value="Genomic_DNA"/>
</dbReference>
<accession>A0ACC6FPH4</accession>
<organism evidence="1 2">
    <name type="scientific">Helicobacter zhangjianzhongii</name>
    <dbReference type="NCBI Taxonomy" id="2974574"/>
    <lineage>
        <taxon>Bacteria</taxon>
        <taxon>Pseudomonadati</taxon>
        <taxon>Campylobacterota</taxon>
        <taxon>Epsilonproteobacteria</taxon>
        <taxon>Campylobacterales</taxon>
        <taxon>Helicobacteraceae</taxon>
        <taxon>Helicobacter</taxon>
    </lineage>
</organism>
<sequence>MIEKLLHITMINGAIALVLCVWILAVYGYGLMALKLACKRYAIFGSLLGDSLALASLLSFIAGGFMLMFFVCVWHLFFPLWGWVSVVLALLGLGLFAWLGREFISREVGIAAGLGLLVLLPLSAMSDSVGDSVNYHIQIVAWIQESPLVFGLGNVHTRLGYNGLIYGFYALTDVSQMIPSLRSFVGNEVMYFSFLFSAFLAFMRLLQSRDPRFYELFIICALLPFPLILKWGEFMGLYVEGVGVVFGVAIFAALLYIMDSALGNHSSDFVDFRATADHQSSSAPKSTKSTTSNTAIPRILEEEKGARREKSAPSSLRDTAPAVARQSIKESAPKVDSRSGYPASAEFVDRHASTTALARDDRKNATSEKVDSRDNTATPLFALLFLFALFATMVKIANFALILAVIISFVLVYKSQILSKKFLLGLLGLGALSAILVLPWVLKGLATSGMIAYPASIGYITSLPWAVSEEARQNEVCWIMSWARAPMKNCREVLADSAWMVEWFGMKTRYFSYFKYFVYSFFMGLGFVLASRLYTRRRISGFGVVLGCIAIGVVYWFFAGPDPRFGMVYLIPLLAVLFGYIVMQAYKARSWWLACAFVLACVPMFMNGRYAFVIVWAVLLVGLMWQRFGTRWLMGGFVLASLISVPNLYRHDKWAILEYPKVREVYVQKRVSDLGVLEYVRFDTPNDNTQAILYEARPMTPYFNQNLGKGEFWGREMFYTQEPKP</sequence>
<gene>
    <name evidence="1" type="ORF">NYG90_00175</name>
</gene>
<name>A0ACC6FPH4_9HELI</name>
<keyword evidence="2" id="KW-1185">Reference proteome</keyword>
<evidence type="ECO:0000313" key="2">
    <source>
        <dbReference type="Proteomes" id="UP001173802"/>
    </source>
</evidence>
<protein>
    <submittedName>
        <fullName evidence="1">Uncharacterized protein</fullName>
    </submittedName>
</protein>
<evidence type="ECO:0000313" key="1">
    <source>
        <dbReference type="EMBL" id="MDL0081111.1"/>
    </source>
</evidence>